<dbReference type="KEGG" id="chu:CHU_2885"/>
<dbReference type="Proteomes" id="UP000001822">
    <property type="component" value="Chromosome"/>
</dbReference>
<accession>A0A6N4SUP7</accession>
<sequence length="767" mass="88041">MNNLQQIIRIFQPAFKGFPIIIGIMAVMIFIASRIVRYSTPMYECTGRIKLEDPNIDISNTNLFKTFDVFNNPSKIMAEVEVVKSPEMLRAALSNIPFDVSYYREGNIRTSELFYDSPFAVRYTISNTDFYGIHFNIQVIDTTKFNLSYILNEKPYHSLQSFNKPIQLPGIDLYIKLNSDILKNKPAISIFDKYFFTINSMEQQMELLSTYVDVNELDKDIPVIRIICKHPVPEKAMLMTNTLMETYIEEGIKIKTGAAKKTVDFIDQQLVEIADKLITSENELENYRLKNNITNTKLEVETDLKKVAQLKIQLTNVEMNLATLDTIDQYINQDSEDFLSKAANYEGYGGLLYTELMKRLKELQAERKELLLKYTPENDKIKVIDANIDDVTSYIKTNIHNTKNGMRIQRDKIQADILLAEIPFESIPTKEKQLIILERNFKLNQEIYNFLTEKNTEASIAEGATFSFHRIIQRATLPSKPVSPKKTFTLLVFGFLGLIIGLAIVYIYEAISSRIKYKDELEKNSTCPVIADIRHENYKNSAKQDFLALATRLLITNNNSLLISLTSSIDKEGKTFIAQGLAHAFSDMKVPVLLIGSNLRNKSIGEFYNLSNKKGFSEYIIEDSSMNECIYNQNKSDLYVMPEGDSNLIPEAIFTNTLLSEKINLLKNNFKVIILDTPSFDTSIDALPIMRVSDINLYLFRANFTKTKQLIEPDLLKEEYALDSIRLILNDVEGFSKMKKDRGIRRTIKMASIKAILFIRKKFSKNK</sequence>
<keyword evidence="1" id="KW-0812">Transmembrane</keyword>
<dbReference type="PANTHER" id="PTHR32309:SF31">
    <property type="entry name" value="CAPSULAR EXOPOLYSACCHARIDE FAMILY"/>
    <property type="match status" value="1"/>
</dbReference>
<name>A0A6N4SUP7_CYTH3</name>
<keyword evidence="4" id="KW-1185">Reference proteome</keyword>
<evidence type="ECO:0000256" key="1">
    <source>
        <dbReference type="SAM" id="Phobius"/>
    </source>
</evidence>
<dbReference type="InterPro" id="IPR027417">
    <property type="entry name" value="P-loop_NTPase"/>
</dbReference>
<keyword evidence="3" id="KW-0418">Kinase</keyword>
<dbReference type="Pfam" id="PF13807">
    <property type="entry name" value="GNVR"/>
    <property type="match status" value="1"/>
</dbReference>
<dbReference type="PANTHER" id="PTHR32309">
    <property type="entry name" value="TYROSINE-PROTEIN KINASE"/>
    <property type="match status" value="1"/>
</dbReference>
<dbReference type="SUPFAM" id="SSF52540">
    <property type="entry name" value="P-loop containing nucleoside triphosphate hydrolases"/>
    <property type="match status" value="1"/>
</dbReference>
<dbReference type="OrthoDB" id="621528at2"/>
<dbReference type="InterPro" id="IPR050445">
    <property type="entry name" value="Bact_polysacc_biosynth/exp"/>
</dbReference>
<dbReference type="Gene3D" id="3.40.50.300">
    <property type="entry name" value="P-loop containing nucleotide triphosphate hydrolases"/>
    <property type="match status" value="1"/>
</dbReference>
<dbReference type="InterPro" id="IPR032807">
    <property type="entry name" value="GNVR"/>
</dbReference>
<dbReference type="GO" id="GO:0016301">
    <property type="term" value="F:kinase activity"/>
    <property type="evidence" value="ECO:0007669"/>
    <property type="project" value="UniProtKB-KW"/>
</dbReference>
<evidence type="ECO:0000313" key="4">
    <source>
        <dbReference type="Proteomes" id="UP000001822"/>
    </source>
</evidence>
<evidence type="ECO:0000313" key="3">
    <source>
        <dbReference type="EMBL" id="ABG60132.1"/>
    </source>
</evidence>
<evidence type="ECO:0000259" key="2">
    <source>
        <dbReference type="Pfam" id="PF13807"/>
    </source>
</evidence>
<feature type="transmembrane region" description="Helical" evidence="1">
    <location>
        <begin position="18"/>
        <end position="36"/>
    </location>
</feature>
<dbReference type="EMBL" id="CP000383">
    <property type="protein sequence ID" value="ABG60132.1"/>
    <property type="molecule type" value="Genomic_DNA"/>
</dbReference>
<gene>
    <name evidence="3" type="primary">wzc</name>
    <name evidence="3" type="ordered locus">CHU_2885</name>
</gene>
<keyword evidence="1" id="KW-1133">Transmembrane helix</keyword>
<keyword evidence="1" id="KW-0472">Membrane</keyword>
<organism evidence="3 4">
    <name type="scientific">Cytophaga hutchinsonii (strain ATCC 33406 / DSM 1761 / CIP 103989 / NBRC 15051 / NCIMB 9469 / D465)</name>
    <dbReference type="NCBI Taxonomy" id="269798"/>
    <lineage>
        <taxon>Bacteria</taxon>
        <taxon>Pseudomonadati</taxon>
        <taxon>Bacteroidota</taxon>
        <taxon>Cytophagia</taxon>
        <taxon>Cytophagales</taxon>
        <taxon>Cytophagaceae</taxon>
        <taxon>Cytophaga</taxon>
    </lineage>
</organism>
<feature type="domain" description="Tyrosine-protein kinase G-rich" evidence="2">
    <location>
        <begin position="431"/>
        <end position="507"/>
    </location>
</feature>
<dbReference type="AlphaFoldDB" id="A0A6N4SUP7"/>
<proteinExistence type="predicted"/>
<keyword evidence="3" id="KW-0808">Transferase</keyword>
<dbReference type="RefSeq" id="WP_011586242.1">
    <property type="nucleotide sequence ID" value="NC_008255.1"/>
</dbReference>
<protein>
    <submittedName>
        <fullName evidence="3">Possible tyrosine-protein kinase</fullName>
    </submittedName>
</protein>
<reference evidence="3 4" key="1">
    <citation type="journal article" date="2007" name="Appl. Environ. Microbiol.">
        <title>Genome sequence of the cellulolytic gliding bacterium Cytophaga hutchinsonii.</title>
        <authorList>
            <person name="Xie G."/>
            <person name="Bruce D.C."/>
            <person name="Challacombe J.F."/>
            <person name="Chertkov O."/>
            <person name="Detter J.C."/>
            <person name="Gilna P."/>
            <person name="Han C.S."/>
            <person name="Lucas S."/>
            <person name="Misra M."/>
            <person name="Myers G.L."/>
            <person name="Richardson P."/>
            <person name="Tapia R."/>
            <person name="Thayer N."/>
            <person name="Thompson L.S."/>
            <person name="Brettin T.S."/>
            <person name="Henrissat B."/>
            <person name="Wilson D.B."/>
            <person name="McBride M.J."/>
        </authorList>
    </citation>
    <scope>NUCLEOTIDE SEQUENCE [LARGE SCALE GENOMIC DNA]</scope>
    <source>
        <strain evidence="4">ATCC 33406 / DSM 1761 / CIP 103989 / NBRC 15051 / NCIMB 9469 / D465</strain>
    </source>
</reference>
<feature type="transmembrane region" description="Helical" evidence="1">
    <location>
        <begin position="488"/>
        <end position="508"/>
    </location>
</feature>